<name>A0ABV8E8C6_9HYPH</name>
<reference evidence="7" key="1">
    <citation type="journal article" date="2019" name="Int. J. Syst. Evol. Microbiol.">
        <title>The Global Catalogue of Microorganisms (GCM) 10K type strain sequencing project: providing services to taxonomists for standard genome sequencing and annotation.</title>
        <authorList>
            <consortium name="The Broad Institute Genomics Platform"/>
            <consortium name="The Broad Institute Genome Sequencing Center for Infectious Disease"/>
            <person name="Wu L."/>
            <person name="Ma J."/>
        </authorList>
    </citation>
    <scope>NUCLEOTIDE SEQUENCE [LARGE SCALE GENOMIC DNA]</scope>
    <source>
        <strain evidence="7">TBRC 5781</strain>
    </source>
</reference>
<evidence type="ECO:0000256" key="2">
    <source>
        <dbReference type="ARBA" id="ARBA00022448"/>
    </source>
</evidence>
<dbReference type="InterPro" id="IPR003439">
    <property type="entry name" value="ABC_transporter-like_ATP-bd"/>
</dbReference>
<evidence type="ECO:0000256" key="4">
    <source>
        <dbReference type="ARBA" id="ARBA00022840"/>
    </source>
</evidence>
<evidence type="ECO:0000259" key="5">
    <source>
        <dbReference type="PROSITE" id="PS50893"/>
    </source>
</evidence>
<dbReference type="PROSITE" id="PS00211">
    <property type="entry name" value="ABC_TRANSPORTER_1"/>
    <property type="match status" value="1"/>
</dbReference>
<dbReference type="SMART" id="SM00382">
    <property type="entry name" value="AAA"/>
    <property type="match status" value="1"/>
</dbReference>
<sequence length="311" mass="34248">MIEIDEISKLYDGRAVVDRVSMQIPASTITAIVGTSGSGKTTLMRMVNRLIDQTSGQIKINGQDITGTQPHELRRRIGYVIQGHGLFPHQTVYDNIATVPRLLKWDRAKIEQKVRELLALFQLEFDSFARRYPHELSGGQQQRVGVARALAAEPDLLLMDEPFGALDPIIRAKAQSDLRDIQRKLGMTILLVTHDMDEAFRLSDRIAVMNAGKLLQYAEPRTLLTHPADSFVAEMVGQAERAFRLLSLNGIDAIAEDGQAAGAALPADLTQREALSDLLWSGRDAAPIAQPDGNAPRRVTLSRLLAAAAER</sequence>
<dbReference type="SUPFAM" id="SSF52540">
    <property type="entry name" value="P-loop containing nucleoside triphosphate hydrolases"/>
    <property type="match status" value="1"/>
</dbReference>
<keyword evidence="7" id="KW-1185">Reference proteome</keyword>
<dbReference type="Proteomes" id="UP001595697">
    <property type="component" value="Unassembled WGS sequence"/>
</dbReference>
<dbReference type="RefSeq" id="WP_247259542.1">
    <property type="nucleotide sequence ID" value="NZ_JALJQZ010000003.1"/>
</dbReference>
<gene>
    <name evidence="6" type="ORF">ACFOVS_11515</name>
</gene>
<evidence type="ECO:0000313" key="6">
    <source>
        <dbReference type="EMBL" id="MFC3968745.1"/>
    </source>
</evidence>
<dbReference type="EMBL" id="JBHSBD010000049">
    <property type="protein sequence ID" value="MFC3968745.1"/>
    <property type="molecule type" value="Genomic_DNA"/>
</dbReference>
<dbReference type="InterPro" id="IPR027417">
    <property type="entry name" value="P-loop_NTPase"/>
</dbReference>
<keyword evidence="4 6" id="KW-0067">ATP-binding</keyword>
<evidence type="ECO:0000256" key="3">
    <source>
        <dbReference type="ARBA" id="ARBA00022741"/>
    </source>
</evidence>
<dbReference type="Pfam" id="PF00005">
    <property type="entry name" value="ABC_tran"/>
    <property type="match status" value="1"/>
</dbReference>
<proteinExistence type="inferred from homology"/>
<dbReference type="InterPro" id="IPR003593">
    <property type="entry name" value="AAA+_ATPase"/>
</dbReference>
<comment type="caution">
    <text evidence="6">The sequence shown here is derived from an EMBL/GenBank/DDBJ whole genome shotgun (WGS) entry which is preliminary data.</text>
</comment>
<feature type="domain" description="ABC transporter" evidence="5">
    <location>
        <begin position="2"/>
        <end position="236"/>
    </location>
</feature>
<dbReference type="PANTHER" id="PTHR43117">
    <property type="entry name" value="OSMOPROTECTANT IMPORT ATP-BINDING PROTEIN OSMV"/>
    <property type="match status" value="1"/>
</dbReference>
<protein>
    <submittedName>
        <fullName evidence="6">ABC transporter ATP-binding protein</fullName>
    </submittedName>
</protein>
<evidence type="ECO:0000256" key="1">
    <source>
        <dbReference type="ARBA" id="ARBA00005417"/>
    </source>
</evidence>
<dbReference type="PANTHER" id="PTHR43117:SF4">
    <property type="entry name" value="OSMOPROTECTANT IMPORT ATP-BINDING PROTEIN OSMV"/>
    <property type="match status" value="1"/>
</dbReference>
<keyword evidence="2" id="KW-0813">Transport</keyword>
<organism evidence="6 7">
    <name type="scientific">Rhizobium lemnae</name>
    <dbReference type="NCBI Taxonomy" id="1214924"/>
    <lineage>
        <taxon>Bacteria</taxon>
        <taxon>Pseudomonadati</taxon>
        <taxon>Pseudomonadota</taxon>
        <taxon>Alphaproteobacteria</taxon>
        <taxon>Hyphomicrobiales</taxon>
        <taxon>Rhizobiaceae</taxon>
        <taxon>Rhizobium/Agrobacterium group</taxon>
        <taxon>Rhizobium</taxon>
    </lineage>
</organism>
<keyword evidence="3" id="KW-0547">Nucleotide-binding</keyword>
<dbReference type="Gene3D" id="3.40.50.300">
    <property type="entry name" value="P-loop containing nucleotide triphosphate hydrolases"/>
    <property type="match status" value="1"/>
</dbReference>
<accession>A0ABV8E8C6</accession>
<comment type="similarity">
    <text evidence="1">Belongs to the ABC transporter superfamily.</text>
</comment>
<dbReference type="GO" id="GO:0005524">
    <property type="term" value="F:ATP binding"/>
    <property type="evidence" value="ECO:0007669"/>
    <property type="project" value="UniProtKB-KW"/>
</dbReference>
<dbReference type="InterPro" id="IPR017871">
    <property type="entry name" value="ABC_transporter-like_CS"/>
</dbReference>
<evidence type="ECO:0000313" key="7">
    <source>
        <dbReference type="Proteomes" id="UP001595697"/>
    </source>
</evidence>
<dbReference type="PROSITE" id="PS50893">
    <property type="entry name" value="ABC_TRANSPORTER_2"/>
    <property type="match status" value="1"/>
</dbReference>